<dbReference type="AlphaFoldDB" id="A0A4Q9M403"/>
<keyword evidence="2" id="KW-1185">Reference proteome</keyword>
<evidence type="ECO:0000313" key="2">
    <source>
        <dbReference type="Proteomes" id="UP000292282"/>
    </source>
</evidence>
<comment type="caution">
    <text evidence="1">The sequence shown here is derived from an EMBL/GenBank/DDBJ whole genome shotgun (WGS) entry which is preliminary data.</text>
</comment>
<evidence type="ECO:0000313" key="1">
    <source>
        <dbReference type="EMBL" id="TBU20937.1"/>
    </source>
</evidence>
<dbReference type="Proteomes" id="UP000292282">
    <property type="component" value="Unassembled WGS sequence"/>
</dbReference>
<protein>
    <submittedName>
        <fullName evidence="1">Uncharacterized protein</fullName>
    </submittedName>
</protein>
<sequence>MVDEIVFFWCYISDEVIRALNANLNLVNLKKIVFIESEFDTVFIFTEHLSNIEEFIFYEKHYYERYTAPEIKEGDLNIAENMIESFKHAYQKHSIEENLSRKIKIYQKKKKISI</sequence>
<dbReference type="EMBL" id="PITK01000008">
    <property type="protein sequence ID" value="TBU20937.1"/>
    <property type="molecule type" value="Genomic_DNA"/>
</dbReference>
<organism evidence="1 2">
    <name type="scientific">Hamiltosporidium tvaerminnensis</name>
    <dbReference type="NCBI Taxonomy" id="1176355"/>
    <lineage>
        <taxon>Eukaryota</taxon>
        <taxon>Fungi</taxon>
        <taxon>Fungi incertae sedis</taxon>
        <taxon>Microsporidia</taxon>
        <taxon>Dubosqiidae</taxon>
        <taxon>Hamiltosporidium</taxon>
    </lineage>
</organism>
<accession>A0A4Q9M403</accession>
<gene>
    <name evidence="1" type="ORF">CWI38_0008p0100</name>
</gene>
<dbReference type="VEuPathDB" id="MicrosporidiaDB:CWI38_0008p0100"/>
<proteinExistence type="predicted"/>
<reference evidence="1 2" key="1">
    <citation type="submission" date="2017-12" db="EMBL/GenBank/DDBJ databases">
        <authorList>
            <person name="Pombert J.-F."/>
            <person name="Haag K.L."/>
            <person name="Ebert D."/>
        </authorList>
    </citation>
    <scope>NUCLEOTIDE SEQUENCE [LARGE SCALE GENOMIC DNA]</scope>
    <source>
        <strain evidence="1">IL-G-3</strain>
    </source>
</reference>
<name>A0A4Q9M403_9MICR</name>